<accession>X0VP70</accession>
<name>X0VP70_9ZZZZ</name>
<organism evidence="1">
    <name type="scientific">marine sediment metagenome</name>
    <dbReference type="NCBI Taxonomy" id="412755"/>
    <lineage>
        <taxon>unclassified sequences</taxon>
        <taxon>metagenomes</taxon>
        <taxon>ecological metagenomes</taxon>
    </lineage>
</organism>
<comment type="caution">
    <text evidence="1">The sequence shown here is derived from an EMBL/GenBank/DDBJ whole genome shotgun (WGS) entry which is preliminary data.</text>
</comment>
<proteinExistence type="predicted"/>
<gene>
    <name evidence="1" type="ORF">S01H1_49181</name>
</gene>
<evidence type="ECO:0000313" key="1">
    <source>
        <dbReference type="EMBL" id="GAG20184.1"/>
    </source>
</evidence>
<protein>
    <submittedName>
        <fullName evidence="1">Uncharacterized protein</fullName>
    </submittedName>
</protein>
<reference evidence="1" key="1">
    <citation type="journal article" date="2014" name="Front. Microbiol.">
        <title>High frequency of phylogenetically diverse reductive dehalogenase-homologous genes in deep subseafloor sedimentary metagenomes.</title>
        <authorList>
            <person name="Kawai M."/>
            <person name="Futagami T."/>
            <person name="Toyoda A."/>
            <person name="Takaki Y."/>
            <person name="Nishi S."/>
            <person name="Hori S."/>
            <person name="Arai W."/>
            <person name="Tsubouchi T."/>
            <person name="Morono Y."/>
            <person name="Uchiyama I."/>
            <person name="Ito T."/>
            <person name="Fujiyama A."/>
            <person name="Inagaki F."/>
            <person name="Takami H."/>
        </authorList>
    </citation>
    <scope>NUCLEOTIDE SEQUENCE</scope>
    <source>
        <strain evidence="1">Expedition CK06-06</strain>
    </source>
</reference>
<sequence>MKKHNTRCTNAKTDRKNCKCRCKGLLHGDKNNYKDFIVKHDGMITTSFCPF</sequence>
<dbReference type="AlphaFoldDB" id="X0VP70"/>
<dbReference type="EMBL" id="BARS01031618">
    <property type="protein sequence ID" value="GAG20184.1"/>
    <property type="molecule type" value="Genomic_DNA"/>
</dbReference>